<name>A0A8J2SWS5_9STRA</name>
<sequence>MRTLLLLVTHALATTRVVVDDVTTTTLRVDARYVSSVLDPSSLDCGASRNQFSDPRGAGLANLTHTKLRTFVRSLAPTLVVITGGRSNCLDATTRKAWRSPYCQARGYGGVCDHVLNELDAFSTATGADVAWHVNPAFRDASGNFDVDAAPAPSSASTLLLYEELHEKPPRPSKQKLPVQASAASVAIDFASLRKRYNHHTIIGLLNQDTDQAPTWTDAVYRASKNSIDVVAFSYYASTVALGRAKKKYGCGAYADAAAGIVDPSHRPPFDRTLARYVDLARSLGKFVWVVAAAPCTHAPEGSGWGAVDAVAGGLWYADLLGRAATRRRPHGRLQYLSSTLGRWRGGDTSPYNAGGGRRAARRAADVGGRRLRPPRFADLRRDAVGGRGAGLRRAFRKRGVAGKRGDAAPPLNLRALRPRRRHRRVFGRQRRESHGVADAASPRRGARRPVARRRRPRGAGLRAVAARGARLERAPPHQAVLGDGRRRRPPRGAAGDV</sequence>
<evidence type="ECO:0008006" key="5">
    <source>
        <dbReference type="Google" id="ProtNLM"/>
    </source>
</evidence>
<evidence type="ECO:0000313" key="3">
    <source>
        <dbReference type="EMBL" id="CAH0379009.1"/>
    </source>
</evidence>
<feature type="region of interest" description="Disordered" evidence="1">
    <location>
        <begin position="348"/>
        <end position="368"/>
    </location>
</feature>
<protein>
    <recommendedName>
        <fullName evidence="5">Subtilisin</fullName>
    </recommendedName>
</protein>
<dbReference type="EMBL" id="CAKKNE010000006">
    <property type="protein sequence ID" value="CAH0379009.1"/>
    <property type="molecule type" value="Genomic_DNA"/>
</dbReference>
<evidence type="ECO:0000313" key="4">
    <source>
        <dbReference type="Proteomes" id="UP000789595"/>
    </source>
</evidence>
<feature type="chain" id="PRO_5035205721" description="Subtilisin" evidence="2">
    <location>
        <begin position="20"/>
        <end position="498"/>
    </location>
</feature>
<feature type="compositionally biased region" description="Basic residues" evidence="1">
    <location>
        <begin position="445"/>
        <end position="458"/>
    </location>
</feature>
<comment type="caution">
    <text evidence="3">The sequence shown here is derived from an EMBL/GenBank/DDBJ whole genome shotgun (WGS) entry which is preliminary data.</text>
</comment>
<keyword evidence="4" id="KW-1185">Reference proteome</keyword>
<reference evidence="3" key="1">
    <citation type="submission" date="2021-11" db="EMBL/GenBank/DDBJ databases">
        <authorList>
            <consortium name="Genoscope - CEA"/>
            <person name="William W."/>
        </authorList>
    </citation>
    <scope>NUCLEOTIDE SEQUENCE</scope>
</reference>
<feature type="compositionally biased region" description="Low complexity" evidence="1">
    <location>
        <begin position="459"/>
        <end position="469"/>
    </location>
</feature>
<feature type="signal peptide" evidence="2">
    <location>
        <begin position="1"/>
        <end position="19"/>
    </location>
</feature>
<accession>A0A8J2SWS5</accession>
<feature type="region of interest" description="Disordered" evidence="1">
    <location>
        <begin position="427"/>
        <end position="498"/>
    </location>
</feature>
<organism evidence="3 4">
    <name type="scientific">Pelagomonas calceolata</name>
    <dbReference type="NCBI Taxonomy" id="35677"/>
    <lineage>
        <taxon>Eukaryota</taxon>
        <taxon>Sar</taxon>
        <taxon>Stramenopiles</taxon>
        <taxon>Ochrophyta</taxon>
        <taxon>Pelagophyceae</taxon>
        <taxon>Pelagomonadales</taxon>
        <taxon>Pelagomonadaceae</taxon>
        <taxon>Pelagomonas</taxon>
    </lineage>
</organism>
<dbReference type="AlphaFoldDB" id="A0A8J2SWS5"/>
<keyword evidence="2" id="KW-0732">Signal</keyword>
<evidence type="ECO:0000256" key="1">
    <source>
        <dbReference type="SAM" id="MobiDB-lite"/>
    </source>
</evidence>
<gene>
    <name evidence="3" type="ORF">PECAL_6P06120</name>
</gene>
<dbReference type="Proteomes" id="UP000789595">
    <property type="component" value="Unassembled WGS sequence"/>
</dbReference>
<proteinExistence type="predicted"/>
<evidence type="ECO:0000256" key="2">
    <source>
        <dbReference type="SAM" id="SignalP"/>
    </source>
</evidence>
<dbReference type="Gene3D" id="3.20.20.80">
    <property type="entry name" value="Glycosidases"/>
    <property type="match status" value="1"/>
</dbReference>